<dbReference type="STRING" id="105984.A0A427YA40"/>
<feature type="compositionally biased region" description="Polar residues" evidence="1">
    <location>
        <begin position="116"/>
        <end position="142"/>
    </location>
</feature>
<dbReference type="EMBL" id="RSCE01000001">
    <property type="protein sequence ID" value="RSH87817.1"/>
    <property type="molecule type" value="Genomic_DNA"/>
</dbReference>
<proteinExistence type="predicted"/>
<dbReference type="Proteomes" id="UP000279236">
    <property type="component" value="Unassembled WGS sequence"/>
</dbReference>
<organism evidence="2 3">
    <name type="scientific">Apiotrichum porosum</name>
    <dbReference type="NCBI Taxonomy" id="105984"/>
    <lineage>
        <taxon>Eukaryota</taxon>
        <taxon>Fungi</taxon>
        <taxon>Dikarya</taxon>
        <taxon>Basidiomycota</taxon>
        <taxon>Agaricomycotina</taxon>
        <taxon>Tremellomycetes</taxon>
        <taxon>Trichosporonales</taxon>
        <taxon>Trichosporonaceae</taxon>
        <taxon>Apiotrichum</taxon>
    </lineage>
</organism>
<comment type="caution">
    <text evidence="2">The sequence shown here is derived from an EMBL/GenBank/DDBJ whole genome shotgun (WGS) entry which is preliminary data.</text>
</comment>
<reference evidence="2 3" key="1">
    <citation type="submission" date="2018-11" db="EMBL/GenBank/DDBJ databases">
        <title>Genome sequence of Apiotrichum porosum DSM 27194.</title>
        <authorList>
            <person name="Aliyu H."/>
            <person name="Gorte O."/>
            <person name="Ochsenreither K."/>
        </authorList>
    </citation>
    <scope>NUCLEOTIDE SEQUENCE [LARGE SCALE GENOMIC DNA]</scope>
    <source>
        <strain evidence="2 3">DSM 27194</strain>
    </source>
</reference>
<sequence length="861" mass="96782">MLGQVALLGRPGPGPATRLFRQLQTGVCKPVTAAGSPFHSSATTTKQGRRFPAPVAKTKTRSHKKEASEKSTCATRPLSSSGPGASSAVKPKRLTTSEPLPGPTPNDKTRLKSKRVSPQQTGKAPLQSSDVKTSRQQSSSRLDSYDPAVANVTFPKDILPYVPLLPPPRSPKIERQYLHELRVSISMGKPILEVLAVWHVLVDRQATDVATPDDFMSISDYVEHFLKGSRRELEDIVCTRPETFGLLRNMVIEAAAHNHWRGLNELLLKLIQFNRPTDVQHIWLSWNKRIRQVQGHNLKDLNHLNRATRLRARISGPGAKELTLPYMAALTMLDQFGPTQMPALLGVSFVDDRHWRAMKPLWKHLPRGQFNLRRKIQVNMVDFMTVIKCHHYLAFGAYLAHMLAVRDARSTAGSCVNLGFGLEGLKPSRLRTCWGSDFRVFASLQRSDLIWKMLHVDLPLCFRVSGVEQLQPYVLAVAMGSLSGTIHAATPKERGRLLAQINHLWDDICRRGGQHDVQTMKIRMDVLINIAPYQQVNAHEYYDSCRKVLQGTRGLQYIVPSYFGYLSVNDPAGTIEFLKTDPDLAGLRDLMSWSRIIKSIIKLKRPYEQRNMLLRLAMKRMPAGMVPEPKTFGMMVGFYLDSANTPIEKWLQIVRQGISPTHFNPEKICMYILQGLLPPGRNDIPPARLELALHVLRHVFPRTSHANPAYYQNSWTLVINCVVTATNLNGSQRHQLIADAVDSLPQLSAKAQRLIYLNIIKGSVQRPDREGLAEALYYWPIFASGATQQGFDEALGYLRKAGFNNTAQDLLNQWEESKADVEGVDKRRLEDAEAVEEAAVEAQEEEMAEESGEDGDYEFND</sequence>
<name>A0A427YA40_9TREE</name>
<dbReference type="GeneID" id="39584877"/>
<keyword evidence="3" id="KW-1185">Reference proteome</keyword>
<feature type="region of interest" description="Disordered" evidence="1">
    <location>
        <begin position="31"/>
        <end position="144"/>
    </location>
</feature>
<feature type="compositionally biased region" description="Low complexity" evidence="1">
    <location>
        <begin position="77"/>
        <end position="88"/>
    </location>
</feature>
<feature type="compositionally biased region" description="Basic and acidic residues" evidence="1">
    <location>
        <begin position="822"/>
        <end position="831"/>
    </location>
</feature>
<dbReference type="OrthoDB" id="185373at2759"/>
<dbReference type="RefSeq" id="XP_028480025.1">
    <property type="nucleotide sequence ID" value="XM_028616168.1"/>
</dbReference>
<gene>
    <name evidence="2" type="ORF">EHS24_000334</name>
</gene>
<evidence type="ECO:0000313" key="2">
    <source>
        <dbReference type="EMBL" id="RSH87817.1"/>
    </source>
</evidence>
<dbReference type="AlphaFoldDB" id="A0A427YA40"/>
<feature type="compositionally biased region" description="Acidic residues" evidence="1">
    <location>
        <begin position="832"/>
        <end position="861"/>
    </location>
</feature>
<accession>A0A427YA40</accession>
<evidence type="ECO:0000256" key="1">
    <source>
        <dbReference type="SAM" id="MobiDB-lite"/>
    </source>
</evidence>
<feature type="region of interest" description="Disordered" evidence="1">
    <location>
        <begin position="822"/>
        <end position="861"/>
    </location>
</feature>
<evidence type="ECO:0000313" key="3">
    <source>
        <dbReference type="Proteomes" id="UP000279236"/>
    </source>
</evidence>
<protein>
    <submittedName>
        <fullName evidence="2">Uncharacterized protein</fullName>
    </submittedName>
</protein>